<proteinExistence type="predicted"/>
<evidence type="ECO:0000313" key="3">
    <source>
        <dbReference type="Proteomes" id="UP000029409"/>
    </source>
</evidence>
<dbReference type="Pfam" id="PF06182">
    <property type="entry name" value="ABC2_membrane_6"/>
    <property type="match status" value="1"/>
</dbReference>
<reference evidence="2 3" key="1">
    <citation type="submission" date="2014-08" db="EMBL/GenBank/DDBJ databases">
        <title>Comparative genomics of the Paenibacillus odorifer group.</title>
        <authorList>
            <person name="den Bakker H.C."/>
            <person name="Tsai Y.-C."/>
            <person name="Martin N."/>
            <person name="Korlach J."/>
            <person name="Wiedmann M."/>
        </authorList>
    </citation>
    <scope>NUCLEOTIDE SEQUENCE [LARGE SCALE GENOMIC DNA]</scope>
    <source>
        <strain evidence="2 3">DSM 1735</strain>
    </source>
</reference>
<dbReference type="KEGG" id="pdu:PDUR_08935"/>
<keyword evidence="1" id="KW-0472">Membrane</keyword>
<dbReference type="STRING" id="44251.PDUR_08935"/>
<dbReference type="PANTHER" id="PTHR36833">
    <property type="entry name" value="SLR0610 PROTEIN-RELATED"/>
    <property type="match status" value="1"/>
</dbReference>
<evidence type="ECO:0008006" key="4">
    <source>
        <dbReference type="Google" id="ProtNLM"/>
    </source>
</evidence>
<dbReference type="AlphaFoldDB" id="A0A089HJA2"/>
<dbReference type="Proteomes" id="UP000029409">
    <property type="component" value="Chromosome"/>
</dbReference>
<dbReference type="OrthoDB" id="9788195at2"/>
<sequence length="265" mass="29498">MLTAVKRKYGFVFTAWKLNLAGAMEFRLSFFMTAGMMALSNAVFLFFWAMYFQRFPLINGWTLSDVMMVWAVSTAGFGISNMLFGNTLRIAFIVAHGDLDLYLAQPKPVLLNVLVNRMSLTAVGDFVFGLLIYAWFGQHTPLGLIKYGAAVLLAAMIFTFFNLLIQSLAFYIGNAEGIGYQMFIGFLSFSTYPTDIFKSWGKIMLFTILPAGFISYMPVGFLREFNWGFMGGLLAAVTVLGTGALTLFHRGLARYSSGNRMGLRG</sequence>
<gene>
    <name evidence="2" type="ORF">PDUR_08935</name>
</gene>
<protein>
    <recommendedName>
        <fullName evidence="4">ABC transporter permease</fullName>
    </recommendedName>
</protein>
<name>A0A089HJA2_PAEDU</name>
<feature type="transmembrane region" description="Helical" evidence="1">
    <location>
        <begin position="114"/>
        <end position="136"/>
    </location>
</feature>
<organism evidence="2 3">
    <name type="scientific">Paenibacillus durus</name>
    <name type="common">Paenibacillus azotofixans</name>
    <dbReference type="NCBI Taxonomy" id="44251"/>
    <lineage>
        <taxon>Bacteria</taxon>
        <taxon>Bacillati</taxon>
        <taxon>Bacillota</taxon>
        <taxon>Bacilli</taxon>
        <taxon>Bacillales</taxon>
        <taxon>Paenibacillaceae</taxon>
        <taxon>Paenibacillus</taxon>
    </lineage>
</organism>
<accession>A0A089HJA2</accession>
<feature type="transmembrane region" description="Helical" evidence="1">
    <location>
        <begin position="148"/>
        <end position="172"/>
    </location>
</feature>
<feature type="transmembrane region" description="Helical" evidence="1">
    <location>
        <begin position="203"/>
        <end position="221"/>
    </location>
</feature>
<keyword evidence="1" id="KW-0812">Transmembrane</keyword>
<evidence type="ECO:0000256" key="1">
    <source>
        <dbReference type="SAM" id="Phobius"/>
    </source>
</evidence>
<evidence type="ECO:0000313" key="2">
    <source>
        <dbReference type="EMBL" id="AIQ12041.1"/>
    </source>
</evidence>
<dbReference type="eggNOG" id="COG3694">
    <property type="taxonomic scope" value="Bacteria"/>
</dbReference>
<keyword evidence="3" id="KW-1185">Reference proteome</keyword>
<feature type="transmembrane region" description="Helical" evidence="1">
    <location>
        <begin position="227"/>
        <end position="248"/>
    </location>
</feature>
<feature type="transmembrane region" description="Helical" evidence="1">
    <location>
        <begin position="28"/>
        <end position="48"/>
    </location>
</feature>
<dbReference type="RefSeq" id="WP_042205913.1">
    <property type="nucleotide sequence ID" value="NZ_CP009288.1"/>
</dbReference>
<dbReference type="EMBL" id="CP009288">
    <property type="protein sequence ID" value="AIQ12041.1"/>
    <property type="molecule type" value="Genomic_DNA"/>
</dbReference>
<keyword evidence="1" id="KW-1133">Transmembrane helix</keyword>
<dbReference type="InterPro" id="IPR010390">
    <property type="entry name" value="ABC-2_transporter-like"/>
</dbReference>
<dbReference type="PANTHER" id="PTHR36833:SF1">
    <property type="entry name" value="INTEGRAL MEMBRANE TRANSPORT PROTEIN"/>
    <property type="match status" value="1"/>
</dbReference>
<feature type="transmembrane region" description="Helical" evidence="1">
    <location>
        <begin position="69"/>
        <end position="94"/>
    </location>
</feature>